<dbReference type="STRING" id="1391653.AKJ08_2083"/>
<feature type="compositionally biased region" description="Low complexity" evidence="1">
    <location>
        <begin position="809"/>
        <end position="821"/>
    </location>
</feature>
<feature type="compositionally biased region" description="Basic residues" evidence="1">
    <location>
        <begin position="798"/>
        <end position="808"/>
    </location>
</feature>
<feature type="compositionally biased region" description="Low complexity" evidence="1">
    <location>
        <begin position="858"/>
        <end position="871"/>
    </location>
</feature>
<feature type="compositionally biased region" description="Low complexity" evidence="1">
    <location>
        <begin position="878"/>
        <end position="890"/>
    </location>
</feature>
<organism evidence="2 3">
    <name type="scientific">Vulgatibacter incomptus</name>
    <dbReference type="NCBI Taxonomy" id="1391653"/>
    <lineage>
        <taxon>Bacteria</taxon>
        <taxon>Pseudomonadati</taxon>
        <taxon>Myxococcota</taxon>
        <taxon>Myxococcia</taxon>
        <taxon>Myxococcales</taxon>
        <taxon>Cystobacterineae</taxon>
        <taxon>Vulgatibacteraceae</taxon>
        <taxon>Vulgatibacter</taxon>
    </lineage>
</organism>
<feature type="region of interest" description="Disordered" evidence="1">
    <location>
        <begin position="777"/>
        <end position="896"/>
    </location>
</feature>
<accession>A0A0K1PE48</accession>
<sequence>MRAAAAIAFVLAGAIALVCAFAAFLVSPWGERRLAHEAERRISSAIAGEVRIGRLAPAGLGAIRIERVMIEDPEGNPVIAADTVELRVAVRDLLHRLLHVEKLVIVGGLVEVAGSPEGGTAIGRAFGPTQPHERRPAKGEPPLPPLPPIPIVLESLQLQDTAFRSAHTPGGMAETLVDRIGVEVSGWWNDVGTHVTLALRGSAHLPVSAPLDVRIGADFAHGILIAEPVSVELGTTRLRVRGVGDMRRLDATVHVDGVAGVEEAIAVGVPLAGDVRFDGDVAHQPGVVLINTRATVQDAGALRILGALRLPDTDFAARISFAGLDPSRWIRGGPDASLSGHATIDGGLRPLLLHTVARLEPGRVLGQDFGASHVDGELVAGPLVRVSSSEIALPGAQVALRGELSRSHVELQADVELRRIAATRPLVERLVGRRLYGIDGSGRASVRAVGPPENPEWDARLDLDALRSDLGDAQALALALHGRLGADGLPVLRATGCVGELEIPLGGNFDGGRLRASALGLSASRGEEGDFGVRVESAKAGLEGLEGALRIQATGVLRRSELRVAWKPIAFQGADLDLISRGDLAIEAGRARGQGEVAIGGVGLVRASYDGPVALAEAPGTSPIELDLVASPVDLASLATLVKWKLPAGRLRLRVRASGTLDAPGLGVDGRLTRLRIPIGVEHAPLDAWFHAASRDGFAELDVNVRGRSGELLELSAAAPVDLRRLRRAAGEEARAMLRSERFRISGEGRGIDLAMLGPMLGLPELEGAASARLDLHGPLDDPSGSVDLAFRGGPWGRQRRCGPRRRSGWAIGTRGSTSARRSTRRPRGRRPVAVRYASPSTWERRQANCSSGASRQRPPSSWPSTSARSTSRPRRPAPNARAPSPAGSAWRSAAR</sequence>
<evidence type="ECO:0000313" key="3">
    <source>
        <dbReference type="Proteomes" id="UP000055590"/>
    </source>
</evidence>
<keyword evidence="3" id="KW-1185">Reference proteome</keyword>
<feature type="compositionally biased region" description="Basic residues" evidence="1">
    <location>
        <begin position="822"/>
        <end position="833"/>
    </location>
</feature>
<name>A0A0K1PE48_9BACT</name>
<dbReference type="EMBL" id="CP012332">
    <property type="protein sequence ID" value="AKU91696.1"/>
    <property type="molecule type" value="Genomic_DNA"/>
</dbReference>
<dbReference type="Proteomes" id="UP000055590">
    <property type="component" value="Chromosome"/>
</dbReference>
<dbReference type="AlphaFoldDB" id="A0A0K1PE48"/>
<reference evidence="2 3" key="1">
    <citation type="submission" date="2015-08" db="EMBL/GenBank/DDBJ databases">
        <authorList>
            <person name="Babu N.S."/>
            <person name="Beckwith C.J."/>
            <person name="Beseler K.G."/>
            <person name="Brison A."/>
            <person name="Carone J.V."/>
            <person name="Caskin T.P."/>
            <person name="Diamond M."/>
            <person name="Durham M.E."/>
            <person name="Foxe J.M."/>
            <person name="Go M."/>
            <person name="Henderson B.A."/>
            <person name="Jones I.B."/>
            <person name="McGettigan J.A."/>
            <person name="Micheletti S.J."/>
            <person name="Nasrallah M.E."/>
            <person name="Ortiz D."/>
            <person name="Piller C.R."/>
            <person name="Privatt S.R."/>
            <person name="Schneider S.L."/>
            <person name="Sharp S."/>
            <person name="Smith T.C."/>
            <person name="Stanton J.D."/>
            <person name="Ullery H.E."/>
            <person name="Wilson R.J."/>
            <person name="Serrano M.G."/>
            <person name="Buck G."/>
            <person name="Lee V."/>
            <person name="Wang Y."/>
            <person name="Carvalho R."/>
            <person name="Voegtly L."/>
            <person name="Shi R."/>
            <person name="Duckworth R."/>
            <person name="Johnson A."/>
            <person name="Loviza R."/>
            <person name="Walstead R."/>
            <person name="Shah Z."/>
            <person name="Kiflezghi M."/>
            <person name="Wade K."/>
            <person name="Ball S.L."/>
            <person name="Bradley K.W."/>
            <person name="Asai D.J."/>
            <person name="Bowman C.A."/>
            <person name="Russell D.A."/>
            <person name="Pope W.H."/>
            <person name="Jacobs-Sera D."/>
            <person name="Hendrix R.W."/>
            <person name="Hatfull G.F."/>
        </authorList>
    </citation>
    <scope>NUCLEOTIDE SEQUENCE [LARGE SCALE GENOMIC DNA]</scope>
    <source>
        <strain evidence="2 3">DSM 27710</strain>
    </source>
</reference>
<evidence type="ECO:0000256" key="1">
    <source>
        <dbReference type="SAM" id="MobiDB-lite"/>
    </source>
</evidence>
<proteinExistence type="predicted"/>
<dbReference type="KEGG" id="vin:AKJ08_2083"/>
<evidence type="ECO:0000313" key="2">
    <source>
        <dbReference type="EMBL" id="AKU91696.1"/>
    </source>
</evidence>
<protein>
    <submittedName>
        <fullName evidence="2">Uncharacterized protein</fullName>
    </submittedName>
</protein>
<feature type="region of interest" description="Disordered" evidence="1">
    <location>
        <begin position="125"/>
        <end position="144"/>
    </location>
</feature>
<gene>
    <name evidence="2" type="ORF">AKJ08_2083</name>
</gene>